<proteinExistence type="inferred from homology"/>
<evidence type="ECO:0000256" key="6">
    <source>
        <dbReference type="ARBA" id="ARBA00023136"/>
    </source>
</evidence>
<keyword evidence="4 8" id="KW-0732">Signal</keyword>
<evidence type="ECO:0000256" key="3">
    <source>
        <dbReference type="ARBA" id="ARBA00022692"/>
    </source>
</evidence>
<keyword evidence="3 7" id="KW-0812">Transmembrane</keyword>
<comment type="subcellular location">
    <subcellularLocation>
        <location evidence="1 7">Membrane</location>
        <topology evidence="1 7">Single-pass type I membrane protein</topology>
    </subcellularLocation>
</comment>
<organism evidence="10 11">
    <name type="scientific">Schizosaccharomyces osmophilus</name>
    <dbReference type="NCBI Taxonomy" id="2545709"/>
    <lineage>
        <taxon>Eukaryota</taxon>
        <taxon>Fungi</taxon>
        <taxon>Dikarya</taxon>
        <taxon>Ascomycota</taxon>
        <taxon>Taphrinomycotina</taxon>
        <taxon>Schizosaccharomycetes</taxon>
        <taxon>Schizosaccharomycetales</taxon>
        <taxon>Schizosaccharomycetaceae</taxon>
        <taxon>Schizosaccharomyces</taxon>
    </lineage>
</organism>
<dbReference type="InterPro" id="IPR015720">
    <property type="entry name" value="Emp24-like"/>
</dbReference>
<evidence type="ECO:0000313" key="11">
    <source>
        <dbReference type="Proteomes" id="UP001212411"/>
    </source>
</evidence>
<dbReference type="GO" id="GO:0016020">
    <property type="term" value="C:membrane"/>
    <property type="evidence" value="ECO:0007669"/>
    <property type="project" value="UniProtKB-SubCell"/>
</dbReference>
<keyword evidence="5" id="KW-1133">Transmembrane helix</keyword>
<sequence length="223" mass="25946">MRLLTVFTFLSVLFYTSNAIYFYFDGSKPQCFLKDLSKGRMVTGAINPEQWNEELKKWVPNEKSKIRVQVDETFANNHIIYKNVLMAKNVLRFTPNNEGTHRICYISDSDGGWFSSTKTRLHVDIGSDEKYNLIASSEDEAKDVADRVEALNSRLETIYKEQMKQRKREMAFRDSSEHANSRVVRWTIVQIAVLLVTSAWQLSHLQQSSACPVQLLQEEDYYR</sequence>
<dbReference type="KEGG" id="som:SOMG_01529"/>
<dbReference type="PANTHER" id="PTHR22811">
    <property type="entry name" value="TRANSMEMBRANE EMP24 DOMAIN-CONTAINING PROTEIN"/>
    <property type="match status" value="1"/>
</dbReference>
<name>A0AAE9WBR5_9SCHI</name>
<dbReference type="Proteomes" id="UP001212411">
    <property type="component" value="Chromosome 1"/>
</dbReference>
<accession>A0AAE9WBR5</accession>
<comment type="similarity">
    <text evidence="2 7">Belongs to the EMP24/GP25L family.</text>
</comment>
<evidence type="ECO:0000313" key="10">
    <source>
        <dbReference type="EMBL" id="WBW71738.1"/>
    </source>
</evidence>
<dbReference type="GeneID" id="80875011"/>
<evidence type="ECO:0000256" key="4">
    <source>
        <dbReference type="ARBA" id="ARBA00022729"/>
    </source>
</evidence>
<protein>
    <submittedName>
        <fullName evidence="10">COPII vesicle coat component Erp5/Erp6/Erp1</fullName>
    </submittedName>
</protein>
<gene>
    <name evidence="10" type="primary">erp5</name>
    <name evidence="10" type="ORF">SOMG_01529</name>
</gene>
<reference evidence="10 11" key="1">
    <citation type="journal article" date="2023" name="G3 (Bethesda)">
        <title>A high-quality reference genome for the fission yeast Schizosaccharomyces osmophilus.</title>
        <authorList>
            <person name="Jia G.S."/>
            <person name="Zhang W.C."/>
            <person name="Liang Y."/>
            <person name="Liu X.H."/>
            <person name="Rhind N."/>
            <person name="Pidoux A."/>
            <person name="Brysch-Herzberg M."/>
            <person name="Du L.L."/>
        </authorList>
    </citation>
    <scope>NUCLEOTIDE SEQUENCE [LARGE SCALE GENOMIC DNA]</scope>
    <source>
        <strain evidence="10 11">CBS 15793</strain>
    </source>
</reference>
<feature type="chain" id="PRO_5042119252" evidence="8">
    <location>
        <begin position="20"/>
        <end position="223"/>
    </location>
</feature>
<evidence type="ECO:0000256" key="8">
    <source>
        <dbReference type="SAM" id="SignalP"/>
    </source>
</evidence>
<dbReference type="EMBL" id="CP115611">
    <property type="protein sequence ID" value="WBW71738.1"/>
    <property type="molecule type" value="Genomic_DNA"/>
</dbReference>
<keyword evidence="6" id="KW-0472">Membrane</keyword>
<keyword evidence="11" id="KW-1185">Reference proteome</keyword>
<evidence type="ECO:0000256" key="1">
    <source>
        <dbReference type="ARBA" id="ARBA00004479"/>
    </source>
</evidence>
<evidence type="ECO:0000256" key="2">
    <source>
        <dbReference type="ARBA" id="ARBA00007104"/>
    </source>
</evidence>
<evidence type="ECO:0000259" key="9">
    <source>
        <dbReference type="PROSITE" id="PS50866"/>
    </source>
</evidence>
<dbReference type="InterPro" id="IPR009038">
    <property type="entry name" value="GOLD_dom"/>
</dbReference>
<feature type="domain" description="GOLD" evidence="9">
    <location>
        <begin position="29"/>
        <end position="125"/>
    </location>
</feature>
<dbReference type="Pfam" id="PF01105">
    <property type="entry name" value="EMP24_GP25L"/>
    <property type="match status" value="1"/>
</dbReference>
<dbReference type="PROSITE" id="PS50866">
    <property type="entry name" value="GOLD"/>
    <property type="match status" value="1"/>
</dbReference>
<dbReference type="RefSeq" id="XP_056035981.1">
    <property type="nucleotide sequence ID" value="XM_056180322.1"/>
</dbReference>
<feature type="signal peptide" evidence="8">
    <location>
        <begin position="1"/>
        <end position="19"/>
    </location>
</feature>
<evidence type="ECO:0000256" key="5">
    <source>
        <dbReference type="ARBA" id="ARBA00022989"/>
    </source>
</evidence>
<dbReference type="SMART" id="SM01190">
    <property type="entry name" value="EMP24_GP25L"/>
    <property type="match status" value="1"/>
</dbReference>
<evidence type="ECO:0000256" key="7">
    <source>
        <dbReference type="RuleBase" id="RU003827"/>
    </source>
</evidence>
<dbReference type="AlphaFoldDB" id="A0AAE9WBR5"/>